<name>A0AAN9F5U6_CROPI</name>
<gene>
    <name evidence="2" type="ORF">RIF29_21714</name>
</gene>
<feature type="compositionally biased region" description="Basic and acidic residues" evidence="1">
    <location>
        <begin position="16"/>
        <end position="32"/>
    </location>
</feature>
<feature type="compositionally biased region" description="Basic residues" evidence="1">
    <location>
        <begin position="56"/>
        <end position="86"/>
    </location>
</feature>
<organism evidence="2 3">
    <name type="scientific">Crotalaria pallida</name>
    <name type="common">Smooth rattlebox</name>
    <name type="synonym">Crotalaria striata</name>
    <dbReference type="NCBI Taxonomy" id="3830"/>
    <lineage>
        <taxon>Eukaryota</taxon>
        <taxon>Viridiplantae</taxon>
        <taxon>Streptophyta</taxon>
        <taxon>Embryophyta</taxon>
        <taxon>Tracheophyta</taxon>
        <taxon>Spermatophyta</taxon>
        <taxon>Magnoliopsida</taxon>
        <taxon>eudicotyledons</taxon>
        <taxon>Gunneridae</taxon>
        <taxon>Pentapetalae</taxon>
        <taxon>rosids</taxon>
        <taxon>fabids</taxon>
        <taxon>Fabales</taxon>
        <taxon>Fabaceae</taxon>
        <taxon>Papilionoideae</taxon>
        <taxon>50 kb inversion clade</taxon>
        <taxon>genistoids sensu lato</taxon>
        <taxon>core genistoids</taxon>
        <taxon>Crotalarieae</taxon>
        <taxon>Crotalaria</taxon>
    </lineage>
</organism>
<keyword evidence="3" id="KW-1185">Reference proteome</keyword>
<dbReference type="Proteomes" id="UP001372338">
    <property type="component" value="Unassembled WGS sequence"/>
</dbReference>
<proteinExistence type="predicted"/>
<protein>
    <submittedName>
        <fullName evidence="2">Uncharacterized protein</fullName>
    </submittedName>
</protein>
<dbReference type="EMBL" id="JAYWIO010000004">
    <property type="protein sequence ID" value="KAK7269000.1"/>
    <property type="molecule type" value="Genomic_DNA"/>
</dbReference>
<accession>A0AAN9F5U6</accession>
<feature type="region of interest" description="Disordered" evidence="1">
    <location>
        <begin position="1"/>
        <end position="86"/>
    </location>
</feature>
<evidence type="ECO:0000313" key="3">
    <source>
        <dbReference type="Proteomes" id="UP001372338"/>
    </source>
</evidence>
<evidence type="ECO:0000256" key="1">
    <source>
        <dbReference type="SAM" id="MobiDB-lite"/>
    </source>
</evidence>
<comment type="caution">
    <text evidence="2">The sequence shown here is derived from an EMBL/GenBank/DDBJ whole genome shotgun (WGS) entry which is preliminary data.</text>
</comment>
<dbReference type="AlphaFoldDB" id="A0AAN9F5U6"/>
<evidence type="ECO:0000313" key="2">
    <source>
        <dbReference type="EMBL" id="KAK7269000.1"/>
    </source>
</evidence>
<reference evidence="2 3" key="1">
    <citation type="submission" date="2024-01" db="EMBL/GenBank/DDBJ databases">
        <title>The genomes of 5 underutilized Papilionoideae crops provide insights into root nodulation and disease resistanc.</title>
        <authorList>
            <person name="Yuan L."/>
        </authorList>
    </citation>
    <scope>NUCLEOTIDE SEQUENCE [LARGE SCALE GENOMIC DNA]</scope>
    <source>
        <strain evidence="2">ZHUSHIDOU_FW_LH</strain>
        <tissue evidence="2">Leaf</tissue>
    </source>
</reference>
<sequence length="188" mass="21681">MTPRMMNDNGPIVRNEQTKRREKEDDVARGDDGLASNAGGEEGCSDNNKDDDAVRRERKKHQNNRKKSRRRERKHSPLIIKKKKKKKKPLTKILSLSHSQIQSIILHLSLLKLAGVEFGFHCCVSLLNHQSLINTHVWFLSPSSLLSSHFISFEHHRFISFLLHSFKLQQTLGSSRVPRAKLFPLEML</sequence>